<evidence type="ECO:0000256" key="2">
    <source>
        <dbReference type="ARBA" id="ARBA00022801"/>
    </source>
</evidence>
<dbReference type="OrthoDB" id="167809at2759"/>
<protein>
    <recommendedName>
        <fullName evidence="4">Isochorismatase-like domain-containing protein</fullName>
    </recommendedName>
</protein>
<dbReference type="Proteomes" id="UP000284842">
    <property type="component" value="Unassembled WGS sequence"/>
</dbReference>
<comment type="similarity">
    <text evidence="1">Belongs to the isochorismatase family.</text>
</comment>
<feature type="domain" description="Isochorismatase-like" evidence="4">
    <location>
        <begin position="275"/>
        <end position="308"/>
    </location>
</feature>
<proteinExistence type="inferred from homology"/>
<dbReference type="InterPro" id="IPR050272">
    <property type="entry name" value="Isochorismatase-like_hydrls"/>
</dbReference>
<evidence type="ECO:0000256" key="1">
    <source>
        <dbReference type="ARBA" id="ARBA00006336"/>
    </source>
</evidence>
<evidence type="ECO:0000313" key="5">
    <source>
        <dbReference type="EMBL" id="PPQ99606.1"/>
    </source>
</evidence>
<dbReference type="GO" id="GO:0016787">
    <property type="term" value="F:hydrolase activity"/>
    <property type="evidence" value="ECO:0007669"/>
    <property type="project" value="UniProtKB-KW"/>
</dbReference>
<dbReference type="PANTHER" id="PTHR43540:SF9">
    <property type="entry name" value="FAMILY HYDROLASE, PUTATIVE (AFU_ORTHOLOGUE AFUA_2G08700)-RELATED"/>
    <property type="match status" value="1"/>
</dbReference>
<keyword evidence="6" id="KW-1185">Reference proteome</keyword>
<dbReference type="InterPro" id="IPR036380">
    <property type="entry name" value="Isochorismatase-like_sf"/>
</dbReference>
<sequence length="335" mass="36275">MGSSHPKPPAQDPIPAHDTPILGMTERPRVPAPAMYGDAGNFWVEYPSGLVDVSRTSPLPKTSTANINPPAINLESQMDIHVDGDRVVRVDRKRTALVVIDMQNFFLHPDLRAHPLGLECVQPLMNVVPALRSAGSKILWVNWGLTEHELSTIPPALIRGFKKHNAAGGFGSDLPGDFGRLLMRGAYNSELYGPLQAEFKKGEKEGTDVWIHKNRMSGLWGYQTALDLYLKENGITTLLFAGVNADQVSGRFRQPAPPTLPSTAISLSHEASYRGCVLGTLVDAYFRGYDCIVLKDATATTSPEGAYESVIYNSGGSYGFVTDTGRVIAGSAVKA</sequence>
<name>A0A409Y949_9AGAR</name>
<keyword evidence="2" id="KW-0378">Hydrolase</keyword>
<reference evidence="5 6" key="1">
    <citation type="journal article" date="2018" name="Evol. Lett.">
        <title>Horizontal gene cluster transfer increased hallucinogenic mushroom diversity.</title>
        <authorList>
            <person name="Reynolds H.T."/>
            <person name="Vijayakumar V."/>
            <person name="Gluck-Thaler E."/>
            <person name="Korotkin H.B."/>
            <person name="Matheny P.B."/>
            <person name="Slot J.C."/>
        </authorList>
    </citation>
    <scope>NUCLEOTIDE SEQUENCE [LARGE SCALE GENOMIC DNA]</scope>
    <source>
        <strain evidence="5 6">2629</strain>
    </source>
</reference>
<dbReference type="STRING" id="181874.A0A409Y949"/>
<dbReference type="InParanoid" id="A0A409Y949"/>
<dbReference type="PANTHER" id="PTHR43540">
    <property type="entry name" value="PEROXYUREIDOACRYLATE/UREIDOACRYLATE AMIDOHYDROLASE-RELATED"/>
    <property type="match status" value="1"/>
</dbReference>
<feature type="region of interest" description="Disordered" evidence="3">
    <location>
        <begin position="1"/>
        <end position="25"/>
    </location>
</feature>
<dbReference type="CDD" id="cd00431">
    <property type="entry name" value="cysteine_hydrolases"/>
    <property type="match status" value="1"/>
</dbReference>
<dbReference type="EMBL" id="NHTK01001352">
    <property type="protein sequence ID" value="PPQ99606.1"/>
    <property type="molecule type" value="Genomic_DNA"/>
</dbReference>
<feature type="compositionally biased region" description="Pro residues" evidence="3">
    <location>
        <begin position="1"/>
        <end position="12"/>
    </location>
</feature>
<organism evidence="5 6">
    <name type="scientific">Panaeolus cyanescens</name>
    <dbReference type="NCBI Taxonomy" id="181874"/>
    <lineage>
        <taxon>Eukaryota</taxon>
        <taxon>Fungi</taxon>
        <taxon>Dikarya</taxon>
        <taxon>Basidiomycota</taxon>
        <taxon>Agaricomycotina</taxon>
        <taxon>Agaricomycetes</taxon>
        <taxon>Agaricomycetidae</taxon>
        <taxon>Agaricales</taxon>
        <taxon>Agaricineae</taxon>
        <taxon>Galeropsidaceae</taxon>
        <taxon>Panaeolus</taxon>
    </lineage>
</organism>
<feature type="domain" description="Isochorismatase-like" evidence="4">
    <location>
        <begin position="95"/>
        <end position="246"/>
    </location>
</feature>
<evidence type="ECO:0000313" key="6">
    <source>
        <dbReference type="Proteomes" id="UP000284842"/>
    </source>
</evidence>
<evidence type="ECO:0000256" key="3">
    <source>
        <dbReference type="SAM" id="MobiDB-lite"/>
    </source>
</evidence>
<dbReference type="Pfam" id="PF00857">
    <property type="entry name" value="Isochorismatase"/>
    <property type="match status" value="2"/>
</dbReference>
<comment type="caution">
    <text evidence="5">The sequence shown here is derived from an EMBL/GenBank/DDBJ whole genome shotgun (WGS) entry which is preliminary data.</text>
</comment>
<evidence type="ECO:0000259" key="4">
    <source>
        <dbReference type="Pfam" id="PF00857"/>
    </source>
</evidence>
<accession>A0A409Y949</accession>
<dbReference type="AlphaFoldDB" id="A0A409Y949"/>
<dbReference type="Gene3D" id="3.40.50.850">
    <property type="entry name" value="Isochorismatase-like"/>
    <property type="match status" value="1"/>
</dbReference>
<gene>
    <name evidence="5" type="ORF">CVT24_005182</name>
</gene>
<dbReference type="InterPro" id="IPR000868">
    <property type="entry name" value="Isochorismatase-like_dom"/>
</dbReference>
<dbReference type="SUPFAM" id="SSF52499">
    <property type="entry name" value="Isochorismatase-like hydrolases"/>
    <property type="match status" value="2"/>
</dbReference>